<dbReference type="OrthoDB" id="428422at2"/>
<dbReference type="HOGENOM" id="CLU_188367_0_0_3"/>
<dbReference type="KEGG" id="cyj:Cyan7822_4298"/>
<dbReference type="Proteomes" id="UP000008206">
    <property type="component" value="Chromosome"/>
</dbReference>
<sequence>MPIQIISATPGPATREIILNLILSHPEGLTLKELSQNLNRPVSMLQICLKSLVADKKISVRVNQNRTQRIYYPVYSRLPANYNERN</sequence>
<dbReference type="AlphaFoldDB" id="E0UA23"/>
<dbReference type="RefSeq" id="WP_013324278.1">
    <property type="nucleotide sequence ID" value="NC_014501.1"/>
</dbReference>
<evidence type="ECO:0008006" key="3">
    <source>
        <dbReference type="Google" id="ProtNLM"/>
    </source>
</evidence>
<dbReference type="InterPro" id="IPR036388">
    <property type="entry name" value="WH-like_DNA-bd_sf"/>
</dbReference>
<gene>
    <name evidence="1" type="ordered locus">Cyan7822_4298</name>
</gene>
<name>E0UA23_GLOV7</name>
<dbReference type="SUPFAM" id="SSF46785">
    <property type="entry name" value="Winged helix' DNA-binding domain"/>
    <property type="match status" value="1"/>
</dbReference>
<dbReference type="EMBL" id="CP002198">
    <property type="protein sequence ID" value="ADN16215.1"/>
    <property type="molecule type" value="Genomic_DNA"/>
</dbReference>
<evidence type="ECO:0000313" key="2">
    <source>
        <dbReference type="Proteomes" id="UP000008206"/>
    </source>
</evidence>
<organism evidence="1 2">
    <name type="scientific">Gloeothece verrucosa (strain PCC 7822)</name>
    <name type="common">Cyanothece sp. (strain PCC 7822)</name>
    <dbReference type="NCBI Taxonomy" id="497965"/>
    <lineage>
        <taxon>Bacteria</taxon>
        <taxon>Bacillati</taxon>
        <taxon>Cyanobacteriota</taxon>
        <taxon>Cyanophyceae</taxon>
        <taxon>Oscillatoriophycideae</taxon>
        <taxon>Chroococcales</taxon>
        <taxon>Aphanothecaceae</taxon>
        <taxon>Gloeothece</taxon>
        <taxon>Gloeothece verrucosa</taxon>
    </lineage>
</organism>
<dbReference type="eggNOG" id="ENOG502ZJEA">
    <property type="taxonomic scope" value="Bacteria"/>
</dbReference>
<evidence type="ECO:0000313" key="1">
    <source>
        <dbReference type="EMBL" id="ADN16215.1"/>
    </source>
</evidence>
<dbReference type="InterPro" id="IPR036390">
    <property type="entry name" value="WH_DNA-bd_sf"/>
</dbReference>
<reference evidence="2" key="1">
    <citation type="journal article" date="2011" name="MBio">
        <title>Novel metabolic attributes of the genus Cyanothece, comprising a group of unicellular nitrogen-fixing Cyanobacteria.</title>
        <authorList>
            <person name="Bandyopadhyay A."/>
            <person name="Elvitigala T."/>
            <person name="Welsh E."/>
            <person name="Stockel J."/>
            <person name="Liberton M."/>
            <person name="Min H."/>
            <person name="Sherman L.A."/>
            <person name="Pakrasi H.B."/>
        </authorList>
    </citation>
    <scope>NUCLEOTIDE SEQUENCE [LARGE SCALE GENOMIC DNA]</scope>
    <source>
        <strain evidence="2">PCC 7822</strain>
    </source>
</reference>
<dbReference type="Gene3D" id="1.10.10.10">
    <property type="entry name" value="Winged helix-like DNA-binding domain superfamily/Winged helix DNA-binding domain"/>
    <property type="match status" value="1"/>
</dbReference>
<protein>
    <recommendedName>
        <fullName evidence="3">Winged helix-turn-helix transcriptional regulator</fullName>
    </recommendedName>
</protein>
<accession>E0UA23</accession>
<proteinExistence type="predicted"/>
<keyword evidence="2" id="KW-1185">Reference proteome</keyword>